<feature type="domain" description="Helicase ATP-binding" evidence="13">
    <location>
        <begin position="1045"/>
        <end position="1224"/>
    </location>
</feature>
<dbReference type="CDD" id="cd18795">
    <property type="entry name" value="SF2_C_Ski2"/>
    <property type="match status" value="1"/>
</dbReference>
<evidence type="ECO:0000256" key="9">
    <source>
        <dbReference type="ARBA" id="ARBA00023204"/>
    </source>
</evidence>
<keyword evidence="7" id="KW-0067">ATP-binding</keyword>
<dbReference type="InterPro" id="IPR001650">
    <property type="entry name" value="Helicase_C-like"/>
</dbReference>
<keyword evidence="6" id="KW-0227">DNA damage</keyword>
<dbReference type="Pfam" id="PF25453">
    <property type="entry name" value="DUF7898"/>
    <property type="match status" value="1"/>
</dbReference>
<reference evidence="15 16" key="1">
    <citation type="journal article" date="2024" name="Nat. Commun.">
        <title>Phylogenomics reveals the evolutionary origins of lichenization in chlorophyte algae.</title>
        <authorList>
            <person name="Puginier C."/>
            <person name="Libourel C."/>
            <person name="Otte J."/>
            <person name="Skaloud P."/>
            <person name="Haon M."/>
            <person name="Grisel S."/>
            <person name="Petersen M."/>
            <person name="Berrin J.G."/>
            <person name="Delaux P.M."/>
            <person name="Dal Grande F."/>
            <person name="Keller J."/>
        </authorList>
    </citation>
    <scope>NUCLEOTIDE SEQUENCE [LARGE SCALE GENOMIC DNA]</scope>
    <source>
        <strain evidence="15 16">SAG 2145</strain>
    </source>
</reference>
<feature type="region of interest" description="Disordered" evidence="12">
    <location>
        <begin position="535"/>
        <end position="564"/>
    </location>
</feature>
<feature type="region of interest" description="Disordered" evidence="12">
    <location>
        <begin position="194"/>
        <end position="263"/>
    </location>
</feature>
<comment type="catalytic activity">
    <reaction evidence="11">
        <text>DNA(n) + a 2'-deoxyribonucleoside 5'-triphosphate = DNA(n+1) + diphosphate</text>
        <dbReference type="Rhea" id="RHEA:22508"/>
        <dbReference type="Rhea" id="RHEA-COMP:17339"/>
        <dbReference type="Rhea" id="RHEA-COMP:17340"/>
        <dbReference type="ChEBI" id="CHEBI:33019"/>
        <dbReference type="ChEBI" id="CHEBI:61560"/>
        <dbReference type="ChEBI" id="CHEBI:173112"/>
        <dbReference type="EC" id="2.7.7.7"/>
    </reaction>
</comment>
<dbReference type="InterPro" id="IPR001098">
    <property type="entry name" value="DNA-dir_DNA_pol_A_palm_dom"/>
</dbReference>
<keyword evidence="9" id="KW-0234">DNA repair</keyword>
<gene>
    <name evidence="15" type="ORF">WJX74_002208</name>
</gene>
<name>A0AAW1RPH6_9CHLO</name>
<dbReference type="InterPro" id="IPR046931">
    <property type="entry name" value="HTH_61"/>
</dbReference>
<dbReference type="GO" id="GO:0006302">
    <property type="term" value="P:double-strand break repair"/>
    <property type="evidence" value="ECO:0007669"/>
    <property type="project" value="TreeGrafter"/>
</dbReference>
<dbReference type="SUPFAM" id="SSF52540">
    <property type="entry name" value="P-loop containing nucleoside triphosphate hydrolases"/>
    <property type="match status" value="1"/>
</dbReference>
<evidence type="ECO:0000256" key="4">
    <source>
        <dbReference type="ARBA" id="ARBA00022695"/>
    </source>
</evidence>
<feature type="region of interest" description="Disordered" evidence="12">
    <location>
        <begin position="850"/>
        <end position="889"/>
    </location>
</feature>
<feature type="compositionally biased region" description="Polar residues" evidence="12">
    <location>
        <begin position="431"/>
        <end position="443"/>
    </location>
</feature>
<keyword evidence="16" id="KW-1185">Reference proteome</keyword>
<dbReference type="Pfam" id="PF20470">
    <property type="entry name" value="HTH_61"/>
    <property type="match status" value="1"/>
</dbReference>
<keyword evidence="4" id="KW-0548">Nucleotidyltransferase</keyword>
<evidence type="ECO:0000256" key="1">
    <source>
        <dbReference type="ARBA" id="ARBA00004123"/>
    </source>
</evidence>
<evidence type="ECO:0000256" key="7">
    <source>
        <dbReference type="ARBA" id="ARBA00022840"/>
    </source>
</evidence>
<dbReference type="InterPro" id="IPR048960">
    <property type="entry name" value="POLQ-like_helical"/>
</dbReference>
<feature type="region of interest" description="Disordered" evidence="12">
    <location>
        <begin position="1"/>
        <end position="129"/>
    </location>
</feature>
<dbReference type="InterPro" id="IPR011545">
    <property type="entry name" value="DEAD/DEAH_box_helicase_dom"/>
</dbReference>
<dbReference type="InterPro" id="IPR027417">
    <property type="entry name" value="P-loop_NTPase"/>
</dbReference>
<dbReference type="SMART" id="SM00482">
    <property type="entry name" value="POLAc"/>
    <property type="match status" value="1"/>
</dbReference>
<comment type="caution">
    <text evidence="15">The sequence shown here is derived from an EMBL/GenBank/DDBJ whole genome shotgun (WGS) entry which is preliminary data.</text>
</comment>
<dbReference type="PRINTS" id="PR00868">
    <property type="entry name" value="DNAPOLI"/>
</dbReference>
<protein>
    <recommendedName>
        <fullName evidence="2">DNA-directed DNA polymerase</fullName>
        <ecNumber evidence="2">2.7.7.7</ecNumber>
    </recommendedName>
</protein>
<accession>A0AAW1RPH6</accession>
<dbReference type="Proteomes" id="UP001438707">
    <property type="component" value="Unassembled WGS sequence"/>
</dbReference>
<evidence type="ECO:0000256" key="10">
    <source>
        <dbReference type="ARBA" id="ARBA00023242"/>
    </source>
</evidence>
<dbReference type="GO" id="GO:0006261">
    <property type="term" value="P:DNA-templated DNA replication"/>
    <property type="evidence" value="ECO:0007669"/>
    <property type="project" value="InterPro"/>
</dbReference>
<evidence type="ECO:0000259" key="14">
    <source>
        <dbReference type="PROSITE" id="PS51194"/>
    </source>
</evidence>
<dbReference type="EMBL" id="JALJOS010000008">
    <property type="protein sequence ID" value="KAK9835520.1"/>
    <property type="molecule type" value="Genomic_DNA"/>
</dbReference>
<dbReference type="SUPFAM" id="SSF56672">
    <property type="entry name" value="DNA/RNA polymerases"/>
    <property type="match status" value="1"/>
</dbReference>
<dbReference type="InterPro" id="IPR019760">
    <property type="entry name" value="DNA-dir_DNA_pol_A_CS"/>
</dbReference>
<feature type="compositionally biased region" description="Polar residues" evidence="12">
    <location>
        <begin position="21"/>
        <end position="38"/>
    </location>
</feature>
<dbReference type="PANTHER" id="PTHR10133:SF62">
    <property type="entry name" value="DNA POLYMERASE THETA"/>
    <property type="match status" value="1"/>
</dbReference>
<dbReference type="PROSITE" id="PS51192">
    <property type="entry name" value="HELICASE_ATP_BIND_1"/>
    <property type="match status" value="1"/>
</dbReference>
<sequence>MKPEAGVLGDASNEVVAAGRHSQSQLNFRVQKLTSGSRKGSLHFSAAAQQSLGQPFKPVKPNLPKISEQPPPAPKTRGQQHEPAPALVQSAADAEGSIRAKDATEQGVSSRQPSKTGSSCKRESPRAAGVWSRRFTSVVRDIKAHSQSPAVSSDPCIAGAICQVGEKRPRHAGITAQQQPSKRAHVSLTHTAEPAGQAPEGAVAAEPTAQQGNMQQSVQPRAQIHEDVPRAKQAAEQAAAGSSHVPSGISVESTGPAGSGRAQISDVTISKTSSHDLASNAVRAVPSVEVCAHDGSTNIAAGTKMAASHDRHDARASAAAEHVRLQQSGANSHHILGMATPRGLVRPDVHTPAAAQATPPRIPVPDEVEEDYVPATPLSAAAASARKELGKGAEASLLKSTLQRAAFAAKNSDPQQHMPQAAPTHELHLTSGPQDLSPQSSAGTVGGNPLAGASIPLPTLRSPRQARVAGAVSPVLHSSVKETPLRGTDMARGMRSPDRQRMALAMHTTPASKGAAANREPQQRQSMAFLTSLADPQQPRTAGLATLPSSQDLKPNKHHQHGMGEQQIELDTKGTSGALASAKPLPLSASLLLPQPQQSWPARSDIAPSLPNALAALPHLPVIADAPFQLQNLQIIQSAIPENPGIALLPLPGNRAHPLADPSSRSRLVLPPMPSPLAARHLSDACQQPDAGGPDPVRMFATSPGIFGDDNGGPCTPDAFAALMQDLTGFSAQAPATFARPVPSMKQGTSGIQPQIALPDVQWQVLDWPKPAISQPSGTTQPISGSGAALDPWAARITNQQVQFHAEQPSSVPQPSLLTSLAMPAADQPVRPLHPGLPATDRSLHQQDITADPSPRQHVQPPIETSSAGALTKQQQEQQPNSAGTVPPAAGVWSTINARQGMALQHQQDLSKNANSPSWGVFGNATTPGSTVHLHTTAALPLPAGQLVSLQGAMTGPEEDSCDDAPAPQPRADMQQSIAVPLAAANSRPAEAPEQRDQDEPILRSDQLSAGARLDTYLPDEIVDVVQAAGIKSNLYNWQAEALNKPGVLTGRNLVFCAPTSSGKSIVADILMLRRLHATRRTALYVLPYVALCSERVAKLKKYMAPLGREVLGNNAVPSPSAVPLDCGAIVCTIEKANTLINRMIEEGKLNLLGSIVVDELHMIGDEDRGYQIELLLTKLRFATDAAGSQLSPNEGLQIIGMSATMPNGDQLANWLKAEFLQTDFRPVPLTQHILVGNKLLDEKQQPVRQLDVGSSDGARQDRSLLAQLCRETVQDGHSVLIFCGTKWACVQTAREIADKVKVPERSITNSMGGTPADRDTFAAELRQLPGGIAAAIADLVAKGVAYHNSDLQAEEREIIESAYRAGAISVIAATSTLAAGVNLPARRVIFRHAWVGRENQMLDSTKYQQMAGRAGRAGLDTQGEAIIMANPSTATLLSKLMQAGSREITSCLRDTSKGMKRALLEAVATGAVASGGDVKRFKECTLLQATVGDEVADSSTKEALRWLCHKHRGFIAWSNDLKQYSATDFGKATMASSLSPEQALLVKQDLATAADCFVMNTELHLCFIITPIKRDFLVDWQLFYDLHTHLPANEQKVCRLAGLKEKFLMDRYRNGPLRQKPGVALSDKLLEQERIAKRLFGAMILNDLLQEVPQEECVRKYKVPGPAVHVLQEEAARFCGMVAAFCERLGWVGLEAIITKFQGRVSYGVKPEIVSLTEIPHVKGHRARLMYKAGLRTPEAVAAVEPEALIAILGQGLAGGNRGKASKARDEKRAAFQILRAAKDLLRTRAQDARREARARAAQIKALTERDRTAQKAAEGSPGAVGTASSPPDQTAVSVLSPQAGLKANLQSAAPPAPAAHQPPSPARLLPEALPTEGLVLVDTLNTCKEFCKLWHEMSSWGFSLDYTAADTRASKQLEMPRVGPASTTGSDGSGSRLRGLAVTWDRTLVFYVKLASECAQELWGLVASVLEKAGPEKVTYDLKHQLAAILPTGISCPSADIANPVVDVRIACWLHRPDAVHVCDSVPLHISRKNLPRSLEGLLQGAGAPPSVLANAASLLKSCRHPGISQQARSVCRTAILSFGLHQHIQPLLETEGLLGPLRNIEMPLVRVLAAMEDAGIAIDVAVLRSVRAPLDRYIKALQTQAVKLAGITFSLDSPKEVSQILFERLKLPVPPNSDALKGGLPSTKSEVLQELQGQHQIAGVILEHRTASKLRNSFLAELERIVAASSKGSSSSGADAGQLVRIRGNILQTSSATGRLAMDEPNLQTVPKAREFLVPCTQISQESQEPASRAFLANIRAAFVAPPGYVLLSADYAQLELRLMAHFSEDASLCQLLCDPSHDPFFHLAVRWLQLRPEQVLPEHRNQAKALAYGVLYGMGHARLADGLKCSLAEAKEHQEAFMRALPGLEAWVKVVVEDCKKSPQLCVQTLGCRRRYLPAIRSSGKGGDHAAAAAKRQAVNTVPQGSAADLVKLVMIRLAQQLPERFPNNGCRLLLQIHDELLFEVHRDALQSAARFIRDQMEDILSLKVPLKVRFNAGPSWGEMGTLSADDCI</sequence>
<dbReference type="Gene3D" id="1.20.1060.10">
    <property type="entry name" value="Taq DNA Polymerase, Chain T, domain 4"/>
    <property type="match status" value="1"/>
</dbReference>
<dbReference type="Pfam" id="PF00476">
    <property type="entry name" value="DNA_pol_A"/>
    <property type="match status" value="1"/>
</dbReference>
<keyword evidence="8" id="KW-0239">DNA-directed DNA polymerase</keyword>
<feature type="compositionally biased region" description="Low complexity" evidence="12">
    <location>
        <begin position="231"/>
        <end position="240"/>
    </location>
</feature>
<evidence type="ECO:0000256" key="11">
    <source>
        <dbReference type="ARBA" id="ARBA00049244"/>
    </source>
</evidence>
<dbReference type="InterPro" id="IPR002298">
    <property type="entry name" value="DNA_polymerase_A"/>
</dbReference>
<comment type="subcellular location">
    <subcellularLocation>
        <location evidence="1">Nucleus</location>
    </subcellularLocation>
</comment>
<dbReference type="FunFam" id="3.40.50.300:FF:000813">
    <property type="entry name" value="helicase POLQ-like isoform X1"/>
    <property type="match status" value="1"/>
</dbReference>
<keyword evidence="10" id="KW-0539">Nucleus</keyword>
<feature type="compositionally biased region" description="Polar residues" evidence="12">
    <location>
        <begin position="1828"/>
        <end position="1838"/>
    </location>
</feature>
<feature type="domain" description="Helicase C-terminal" evidence="14">
    <location>
        <begin position="1265"/>
        <end position="1461"/>
    </location>
</feature>
<feature type="region of interest" description="Disordered" evidence="12">
    <location>
        <begin position="1850"/>
        <end position="1871"/>
    </location>
</feature>
<organism evidence="15 16">
    <name type="scientific">Apatococcus lobatus</name>
    <dbReference type="NCBI Taxonomy" id="904363"/>
    <lineage>
        <taxon>Eukaryota</taxon>
        <taxon>Viridiplantae</taxon>
        <taxon>Chlorophyta</taxon>
        <taxon>core chlorophytes</taxon>
        <taxon>Trebouxiophyceae</taxon>
        <taxon>Chlorellales</taxon>
        <taxon>Chlorellaceae</taxon>
        <taxon>Apatococcus</taxon>
    </lineage>
</organism>
<dbReference type="FunFam" id="1.10.150.20:FF:000002">
    <property type="entry name" value="DNA polymerase I"/>
    <property type="match status" value="1"/>
</dbReference>
<dbReference type="InterPro" id="IPR014001">
    <property type="entry name" value="Helicase_ATP-bd"/>
</dbReference>
<dbReference type="PANTHER" id="PTHR10133">
    <property type="entry name" value="DNA POLYMERASE I"/>
    <property type="match status" value="1"/>
</dbReference>
<keyword evidence="5" id="KW-0547">Nucleotide-binding</keyword>
<evidence type="ECO:0000256" key="6">
    <source>
        <dbReference type="ARBA" id="ARBA00022763"/>
    </source>
</evidence>
<evidence type="ECO:0000256" key="3">
    <source>
        <dbReference type="ARBA" id="ARBA00022679"/>
    </source>
</evidence>
<dbReference type="SMART" id="SM00490">
    <property type="entry name" value="HELICc"/>
    <property type="match status" value="1"/>
</dbReference>
<evidence type="ECO:0000256" key="8">
    <source>
        <dbReference type="ARBA" id="ARBA00022932"/>
    </source>
</evidence>
<feature type="compositionally biased region" description="Pro residues" evidence="12">
    <location>
        <begin position="1856"/>
        <end position="1867"/>
    </location>
</feature>
<dbReference type="CDD" id="cd18026">
    <property type="entry name" value="DEXHc_POLQ-like"/>
    <property type="match status" value="1"/>
</dbReference>
<dbReference type="Pfam" id="PF21099">
    <property type="entry name" value="POLQ_helical"/>
    <property type="match status" value="1"/>
</dbReference>
<dbReference type="InterPro" id="IPR036397">
    <property type="entry name" value="RNaseH_sf"/>
</dbReference>
<dbReference type="Gene3D" id="1.10.3380.20">
    <property type="match status" value="1"/>
</dbReference>
<dbReference type="GO" id="GO:0003887">
    <property type="term" value="F:DNA-directed DNA polymerase activity"/>
    <property type="evidence" value="ECO:0007669"/>
    <property type="project" value="UniProtKB-KW"/>
</dbReference>
<dbReference type="Gene3D" id="1.10.150.20">
    <property type="entry name" value="5' to 3' exonuclease, C-terminal subdomain"/>
    <property type="match status" value="1"/>
</dbReference>
<dbReference type="EC" id="2.7.7.7" evidence="2"/>
<dbReference type="InterPro" id="IPR057220">
    <property type="entry name" value="DUF7898"/>
</dbReference>
<proteinExistence type="predicted"/>
<dbReference type="Pfam" id="PF00271">
    <property type="entry name" value="Helicase_C"/>
    <property type="match status" value="1"/>
</dbReference>
<evidence type="ECO:0000256" key="12">
    <source>
        <dbReference type="SAM" id="MobiDB-lite"/>
    </source>
</evidence>
<dbReference type="GO" id="GO:0003677">
    <property type="term" value="F:DNA binding"/>
    <property type="evidence" value="ECO:0007669"/>
    <property type="project" value="InterPro"/>
</dbReference>
<feature type="compositionally biased region" description="Polar residues" evidence="12">
    <location>
        <begin position="106"/>
        <end position="119"/>
    </location>
</feature>
<evidence type="ECO:0000313" key="16">
    <source>
        <dbReference type="Proteomes" id="UP001438707"/>
    </source>
</evidence>
<feature type="region of interest" description="Disordered" evidence="12">
    <location>
        <begin position="407"/>
        <end position="458"/>
    </location>
</feature>
<dbReference type="Pfam" id="PF00270">
    <property type="entry name" value="DEAD"/>
    <property type="match status" value="1"/>
</dbReference>
<evidence type="ECO:0000259" key="13">
    <source>
        <dbReference type="PROSITE" id="PS51192"/>
    </source>
</evidence>
<dbReference type="PROSITE" id="PS51194">
    <property type="entry name" value="HELICASE_CTER"/>
    <property type="match status" value="1"/>
</dbReference>
<dbReference type="SUPFAM" id="SSF158702">
    <property type="entry name" value="Sec63 N-terminal domain-like"/>
    <property type="match status" value="1"/>
</dbReference>
<dbReference type="Gene3D" id="3.30.70.370">
    <property type="match status" value="1"/>
</dbReference>
<dbReference type="Gene3D" id="3.40.50.300">
    <property type="entry name" value="P-loop containing nucleotide triphosphate hydrolases"/>
    <property type="match status" value="2"/>
</dbReference>
<evidence type="ECO:0000313" key="15">
    <source>
        <dbReference type="EMBL" id="KAK9835520.1"/>
    </source>
</evidence>
<feature type="region of interest" description="Disordered" evidence="12">
    <location>
        <begin position="1807"/>
        <end position="1838"/>
    </location>
</feature>
<dbReference type="Gene3D" id="3.30.420.10">
    <property type="entry name" value="Ribonuclease H-like superfamily/Ribonuclease H"/>
    <property type="match status" value="1"/>
</dbReference>
<dbReference type="GO" id="GO:0005524">
    <property type="term" value="F:ATP binding"/>
    <property type="evidence" value="ECO:0007669"/>
    <property type="project" value="UniProtKB-KW"/>
</dbReference>
<evidence type="ECO:0000256" key="5">
    <source>
        <dbReference type="ARBA" id="ARBA00022741"/>
    </source>
</evidence>
<dbReference type="PROSITE" id="PS00447">
    <property type="entry name" value="DNA_POLYMERASE_A"/>
    <property type="match status" value="1"/>
</dbReference>
<dbReference type="CDD" id="cd08638">
    <property type="entry name" value="DNA_pol_A_theta"/>
    <property type="match status" value="1"/>
</dbReference>
<dbReference type="InterPro" id="IPR043502">
    <property type="entry name" value="DNA/RNA_pol_sf"/>
</dbReference>
<evidence type="ECO:0000256" key="2">
    <source>
        <dbReference type="ARBA" id="ARBA00012417"/>
    </source>
</evidence>
<dbReference type="SMART" id="SM00487">
    <property type="entry name" value="DEXDc"/>
    <property type="match status" value="1"/>
</dbReference>
<feature type="compositionally biased region" description="Polar residues" evidence="12">
    <location>
        <begin position="863"/>
        <end position="884"/>
    </location>
</feature>
<keyword evidence="3" id="KW-0808">Transferase</keyword>
<feature type="compositionally biased region" description="Polar residues" evidence="12">
    <location>
        <begin position="208"/>
        <end position="220"/>
    </location>
</feature>
<dbReference type="GO" id="GO:0005634">
    <property type="term" value="C:nucleus"/>
    <property type="evidence" value="ECO:0007669"/>
    <property type="project" value="UniProtKB-SubCell"/>
</dbReference>